<comment type="function">
    <text evidence="3">Required for maturation of 30S ribosomal subunits.</text>
</comment>
<sequence length="154" mass="17409">MSLKDNVVRLLEEALDERPSLFLINYKVHPDNSIEVIIDGDQGVKVEDCIAISRAIEHNLDREEEDFSLQVMSAGVSEGLVHLRQYKKNIGRKLKVKTNEEKFEGELISATDDSITLTWKTREPKPVGKGKVTVTKEASIAYKHIVEAKVMITF</sequence>
<dbReference type="PANTHER" id="PTHR33867">
    <property type="entry name" value="RIBOSOME MATURATION FACTOR RIMP"/>
    <property type="match status" value="1"/>
</dbReference>
<reference evidence="6" key="1">
    <citation type="submission" date="2021-01" db="EMBL/GenBank/DDBJ databases">
        <authorList>
            <person name="Zhong Y.L."/>
        </authorList>
    </citation>
    <scope>NUCLEOTIDE SEQUENCE</scope>
    <source>
        <strain evidence="6">KCTC 23302</strain>
    </source>
</reference>
<feature type="domain" description="Ribosome maturation factor RimP N-terminal" evidence="4">
    <location>
        <begin position="21"/>
        <end position="76"/>
    </location>
</feature>
<gene>
    <name evidence="3 6" type="primary">rimP</name>
    <name evidence="6" type="ORF">JJQ60_09255</name>
</gene>
<accession>A0A936ZQT1</accession>
<evidence type="ECO:0000313" key="6">
    <source>
        <dbReference type="EMBL" id="MBL0683702.1"/>
    </source>
</evidence>
<dbReference type="SUPFAM" id="SSF75420">
    <property type="entry name" value="YhbC-like, N-terminal domain"/>
    <property type="match status" value="1"/>
</dbReference>
<dbReference type="RefSeq" id="WP_201918949.1">
    <property type="nucleotide sequence ID" value="NZ_BAABAX010000005.1"/>
</dbReference>
<dbReference type="InterPro" id="IPR035956">
    <property type="entry name" value="RimP_N_sf"/>
</dbReference>
<feature type="domain" description="Ribosome maturation factor RimP C-terminal" evidence="5">
    <location>
        <begin position="80"/>
        <end position="154"/>
    </location>
</feature>
<dbReference type="EMBL" id="JAERQJ010000003">
    <property type="protein sequence ID" value="MBL0683702.1"/>
    <property type="molecule type" value="Genomic_DNA"/>
</dbReference>
<keyword evidence="1 3" id="KW-0963">Cytoplasm</keyword>
<dbReference type="Proteomes" id="UP000651057">
    <property type="component" value="Unassembled WGS sequence"/>
</dbReference>
<comment type="similarity">
    <text evidence="3">Belongs to the RimP family.</text>
</comment>
<comment type="subcellular location">
    <subcellularLocation>
        <location evidence="3">Cytoplasm</location>
    </subcellularLocation>
</comment>
<dbReference type="AlphaFoldDB" id="A0A936ZQT1"/>
<dbReference type="InterPro" id="IPR003728">
    <property type="entry name" value="Ribosome_maturation_RimP"/>
</dbReference>
<dbReference type="InterPro" id="IPR028998">
    <property type="entry name" value="RimP_C"/>
</dbReference>
<comment type="caution">
    <text evidence="6">The sequence shown here is derived from an EMBL/GenBank/DDBJ whole genome shotgun (WGS) entry which is preliminary data.</text>
</comment>
<evidence type="ECO:0000256" key="3">
    <source>
        <dbReference type="HAMAP-Rule" id="MF_01077"/>
    </source>
</evidence>
<dbReference type="GO" id="GO:0042274">
    <property type="term" value="P:ribosomal small subunit biogenesis"/>
    <property type="evidence" value="ECO:0007669"/>
    <property type="project" value="UniProtKB-UniRule"/>
</dbReference>
<evidence type="ECO:0000256" key="2">
    <source>
        <dbReference type="ARBA" id="ARBA00022517"/>
    </source>
</evidence>
<dbReference type="InterPro" id="IPR028989">
    <property type="entry name" value="RimP_N"/>
</dbReference>
<protein>
    <recommendedName>
        <fullName evidence="3">Ribosome maturation factor RimP</fullName>
    </recommendedName>
</protein>
<evidence type="ECO:0000259" key="4">
    <source>
        <dbReference type="Pfam" id="PF02576"/>
    </source>
</evidence>
<keyword evidence="2 3" id="KW-0690">Ribosome biogenesis</keyword>
<dbReference type="InterPro" id="IPR036847">
    <property type="entry name" value="RimP_C_sf"/>
</dbReference>
<proteinExistence type="inferred from homology"/>
<dbReference type="Pfam" id="PF02576">
    <property type="entry name" value="RimP_N"/>
    <property type="match status" value="1"/>
</dbReference>
<dbReference type="NCBIfam" id="NF002531">
    <property type="entry name" value="PRK02001.1"/>
    <property type="match status" value="1"/>
</dbReference>
<dbReference type="SUPFAM" id="SSF74942">
    <property type="entry name" value="YhbC-like, C-terminal domain"/>
    <property type="match status" value="1"/>
</dbReference>
<dbReference type="HAMAP" id="MF_01077">
    <property type="entry name" value="RimP"/>
    <property type="match status" value="1"/>
</dbReference>
<dbReference type="Gene3D" id="3.30.300.70">
    <property type="entry name" value="RimP-like superfamily, N-terminal"/>
    <property type="match status" value="1"/>
</dbReference>
<dbReference type="GO" id="GO:0005737">
    <property type="term" value="C:cytoplasm"/>
    <property type="evidence" value="ECO:0007669"/>
    <property type="project" value="UniProtKB-SubCell"/>
</dbReference>
<name>A0A936ZQT1_9FLAO</name>
<dbReference type="Pfam" id="PF17384">
    <property type="entry name" value="DUF150_C"/>
    <property type="match status" value="1"/>
</dbReference>
<dbReference type="PANTHER" id="PTHR33867:SF1">
    <property type="entry name" value="RIBOSOME MATURATION FACTOR RIMP"/>
    <property type="match status" value="1"/>
</dbReference>
<keyword evidence="7" id="KW-1185">Reference proteome</keyword>
<dbReference type="Gene3D" id="2.30.30.180">
    <property type="entry name" value="Ribosome maturation factor RimP, C-terminal domain"/>
    <property type="match status" value="1"/>
</dbReference>
<evidence type="ECO:0000256" key="1">
    <source>
        <dbReference type="ARBA" id="ARBA00022490"/>
    </source>
</evidence>
<evidence type="ECO:0000259" key="5">
    <source>
        <dbReference type="Pfam" id="PF17384"/>
    </source>
</evidence>
<evidence type="ECO:0000313" key="7">
    <source>
        <dbReference type="Proteomes" id="UP000651057"/>
    </source>
</evidence>
<organism evidence="6 7">
    <name type="scientific">Aquimarina mytili</name>
    <dbReference type="NCBI Taxonomy" id="874423"/>
    <lineage>
        <taxon>Bacteria</taxon>
        <taxon>Pseudomonadati</taxon>
        <taxon>Bacteroidota</taxon>
        <taxon>Flavobacteriia</taxon>
        <taxon>Flavobacteriales</taxon>
        <taxon>Flavobacteriaceae</taxon>
        <taxon>Aquimarina</taxon>
    </lineage>
</organism>